<dbReference type="InterPro" id="IPR023214">
    <property type="entry name" value="HAD_sf"/>
</dbReference>
<feature type="transmembrane region" description="Helical" evidence="16">
    <location>
        <begin position="851"/>
        <end position="875"/>
    </location>
</feature>
<evidence type="ECO:0000256" key="11">
    <source>
        <dbReference type="ARBA" id="ARBA00022951"/>
    </source>
</evidence>
<protein>
    <recommendedName>
        <fullName evidence="2">P-type Ca(2+) transporter</fullName>
        <ecNumber evidence="2">7.2.2.10</ecNumber>
    </recommendedName>
</protein>
<dbReference type="GO" id="GO:0016020">
    <property type="term" value="C:membrane"/>
    <property type="evidence" value="ECO:0007669"/>
    <property type="project" value="InterPro"/>
</dbReference>
<evidence type="ECO:0000256" key="16">
    <source>
        <dbReference type="SAM" id="Phobius"/>
    </source>
</evidence>
<dbReference type="AlphaFoldDB" id="A0AAV9I4E3"/>
<keyword evidence="8" id="KW-0106">Calcium</keyword>
<gene>
    <name evidence="18" type="ORF">GAYE_PCTG50G1193</name>
</gene>
<evidence type="ECO:0000256" key="3">
    <source>
        <dbReference type="ARBA" id="ARBA00022448"/>
    </source>
</evidence>
<dbReference type="InterPro" id="IPR044492">
    <property type="entry name" value="P_typ_ATPase_HD_dom"/>
</dbReference>
<keyword evidence="19" id="KW-1185">Reference proteome</keyword>
<dbReference type="GO" id="GO:0005524">
    <property type="term" value="F:ATP binding"/>
    <property type="evidence" value="ECO:0007669"/>
    <property type="project" value="UniProtKB-KW"/>
</dbReference>
<dbReference type="InterPro" id="IPR001757">
    <property type="entry name" value="P_typ_ATPase"/>
</dbReference>
<keyword evidence="3" id="KW-0813">Transport</keyword>
<dbReference type="FunFam" id="2.70.150.10:FF:000014">
    <property type="entry name" value="Calcium-transporting ATPase, putative"/>
    <property type="match status" value="1"/>
</dbReference>
<dbReference type="Proteomes" id="UP001300502">
    <property type="component" value="Unassembled WGS sequence"/>
</dbReference>
<keyword evidence="14" id="KW-0406">Ion transport</keyword>
<evidence type="ECO:0000256" key="2">
    <source>
        <dbReference type="ARBA" id="ARBA00012790"/>
    </source>
</evidence>
<dbReference type="SUPFAM" id="SSF56784">
    <property type="entry name" value="HAD-like"/>
    <property type="match status" value="1"/>
</dbReference>
<dbReference type="Gene3D" id="3.40.50.1000">
    <property type="entry name" value="HAD superfamily/HAD-like"/>
    <property type="match status" value="1"/>
</dbReference>
<feature type="transmembrane region" description="Helical" evidence="16">
    <location>
        <begin position="289"/>
        <end position="316"/>
    </location>
</feature>
<dbReference type="EMBL" id="JANCYU010000013">
    <property type="protein sequence ID" value="KAK4523299.1"/>
    <property type="molecule type" value="Genomic_DNA"/>
</dbReference>
<keyword evidence="10" id="KW-0460">Magnesium</keyword>
<evidence type="ECO:0000256" key="10">
    <source>
        <dbReference type="ARBA" id="ARBA00022842"/>
    </source>
</evidence>
<evidence type="ECO:0000256" key="8">
    <source>
        <dbReference type="ARBA" id="ARBA00022837"/>
    </source>
</evidence>
<dbReference type="PRINTS" id="PR00119">
    <property type="entry name" value="CATATPASE"/>
</dbReference>
<keyword evidence="12" id="KW-1278">Translocase</keyword>
<evidence type="ECO:0000259" key="17">
    <source>
        <dbReference type="SMART" id="SM00831"/>
    </source>
</evidence>
<dbReference type="NCBIfam" id="TIGR01494">
    <property type="entry name" value="ATPase_P-type"/>
    <property type="match status" value="2"/>
</dbReference>
<comment type="caution">
    <text evidence="18">The sequence shown here is derived from an EMBL/GenBank/DDBJ whole genome shotgun (WGS) entry which is preliminary data.</text>
</comment>
<dbReference type="InterPro" id="IPR036412">
    <property type="entry name" value="HAD-like_sf"/>
</dbReference>
<evidence type="ECO:0000256" key="7">
    <source>
        <dbReference type="ARBA" id="ARBA00022741"/>
    </source>
</evidence>
<evidence type="ECO:0000256" key="4">
    <source>
        <dbReference type="ARBA" id="ARBA00022553"/>
    </source>
</evidence>
<dbReference type="InterPro" id="IPR006068">
    <property type="entry name" value="ATPase_P-typ_cation-transptr_C"/>
</dbReference>
<feature type="transmembrane region" description="Helical" evidence="16">
    <location>
        <begin position="985"/>
        <end position="1004"/>
    </location>
</feature>
<keyword evidence="15 16" id="KW-0472">Membrane</keyword>
<dbReference type="FunFam" id="3.40.50.1000:FF:000005">
    <property type="entry name" value="Calcium-transporting ATPase 1"/>
    <property type="match status" value="1"/>
</dbReference>
<accession>A0AAV9I4E3</accession>
<dbReference type="SMART" id="SM00831">
    <property type="entry name" value="Cation_ATPase_N"/>
    <property type="match status" value="1"/>
</dbReference>
<dbReference type="Pfam" id="PF00689">
    <property type="entry name" value="Cation_ATPase_C"/>
    <property type="match status" value="1"/>
</dbReference>
<dbReference type="EC" id="7.2.2.10" evidence="2"/>
<dbReference type="GO" id="GO:0005388">
    <property type="term" value="F:P-type calcium transporter activity"/>
    <property type="evidence" value="ECO:0007669"/>
    <property type="project" value="UniProtKB-EC"/>
</dbReference>
<dbReference type="SFLD" id="SFLDG00002">
    <property type="entry name" value="C1.7:_P-type_atpase_like"/>
    <property type="match status" value="1"/>
</dbReference>
<feature type="domain" description="Cation-transporting P-type ATPase N-terminal" evidence="17">
    <location>
        <begin position="3"/>
        <end position="77"/>
    </location>
</feature>
<dbReference type="PANTHER" id="PTHR42861">
    <property type="entry name" value="CALCIUM-TRANSPORTING ATPASE"/>
    <property type="match status" value="1"/>
</dbReference>
<evidence type="ECO:0000256" key="13">
    <source>
        <dbReference type="ARBA" id="ARBA00022989"/>
    </source>
</evidence>
<dbReference type="Gene3D" id="3.40.1110.10">
    <property type="entry name" value="Calcium-transporting ATPase, cytoplasmic domain N"/>
    <property type="match status" value="1"/>
</dbReference>
<keyword evidence="11" id="KW-0703">Sarcoplasmic reticulum</keyword>
<reference evidence="18 19" key="1">
    <citation type="submission" date="2022-07" db="EMBL/GenBank/DDBJ databases">
        <title>Genome-wide signatures of adaptation to extreme environments.</title>
        <authorList>
            <person name="Cho C.H."/>
            <person name="Yoon H.S."/>
        </authorList>
    </citation>
    <scope>NUCLEOTIDE SEQUENCE [LARGE SCALE GENOMIC DNA]</scope>
    <source>
        <strain evidence="18 19">108.79 E11</strain>
    </source>
</reference>
<dbReference type="InterPro" id="IPR059000">
    <property type="entry name" value="ATPase_P-type_domA"/>
</dbReference>
<evidence type="ECO:0000256" key="15">
    <source>
        <dbReference type="ARBA" id="ARBA00023136"/>
    </source>
</evidence>
<proteinExistence type="predicted"/>
<evidence type="ECO:0000256" key="5">
    <source>
        <dbReference type="ARBA" id="ARBA00022568"/>
    </source>
</evidence>
<keyword evidence="6 16" id="KW-0812">Transmembrane</keyword>
<feature type="transmembrane region" description="Helical" evidence="16">
    <location>
        <begin position="257"/>
        <end position="277"/>
    </location>
</feature>
<dbReference type="SUPFAM" id="SSF81660">
    <property type="entry name" value="Metal cation-transporting ATPase, ATP-binding domain N"/>
    <property type="match status" value="1"/>
</dbReference>
<evidence type="ECO:0000256" key="6">
    <source>
        <dbReference type="ARBA" id="ARBA00022692"/>
    </source>
</evidence>
<dbReference type="SUPFAM" id="SSF81665">
    <property type="entry name" value="Calcium ATPase, transmembrane domain M"/>
    <property type="match status" value="1"/>
</dbReference>
<dbReference type="FunFam" id="1.20.1110.10:FF:000065">
    <property type="entry name" value="Sarcoplasmic/endoplasmic reticulum calcium ATPase 1"/>
    <property type="match status" value="2"/>
</dbReference>
<keyword evidence="9" id="KW-0067">ATP-binding</keyword>
<dbReference type="PROSITE" id="PS00154">
    <property type="entry name" value="ATPASE_E1_E2"/>
    <property type="match status" value="1"/>
</dbReference>
<dbReference type="Pfam" id="PF08282">
    <property type="entry name" value="Hydrolase_3"/>
    <property type="match status" value="1"/>
</dbReference>
<evidence type="ECO:0000256" key="1">
    <source>
        <dbReference type="ARBA" id="ARBA00004326"/>
    </source>
</evidence>
<dbReference type="Pfam" id="PF00122">
    <property type="entry name" value="E1-E2_ATPase"/>
    <property type="match status" value="1"/>
</dbReference>
<evidence type="ECO:0000313" key="18">
    <source>
        <dbReference type="EMBL" id="KAK4523299.1"/>
    </source>
</evidence>
<dbReference type="SFLD" id="SFLDF00027">
    <property type="entry name" value="p-type_atpase"/>
    <property type="match status" value="1"/>
</dbReference>
<dbReference type="CDD" id="cd02083">
    <property type="entry name" value="P-type_ATPase_SERCA"/>
    <property type="match status" value="1"/>
</dbReference>
<dbReference type="PRINTS" id="PR00121">
    <property type="entry name" value="NAKATPASE"/>
</dbReference>
<dbReference type="GO" id="GO:0016887">
    <property type="term" value="F:ATP hydrolysis activity"/>
    <property type="evidence" value="ECO:0007669"/>
    <property type="project" value="InterPro"/>
</dbReference>
<dbReference type="InterPro" id="IPR018303">
    <property type="entry name" value="ATPase_P-typ_P_site"/>
</dbReference>
<evidence type="ECO:0000256" key="9">
    <source>
        <dbReference type="ARBA" id="ARBA00022840"/>
    </source>
</evidence>
<dbReference type="Gene3D" id="1.20.1110.10">
    <property type="entry name" value="Calcium-transporting ATPase, transmembrane domain"/>
    <property type="match status" value="1"/>
</dbReference>
<feature type="transmembrane region" description="Helical" evidence="16">
    <location>
        <begin position="778"/>
        <end position="799"/>
    </location>
</feature>
<dbReference type="Gene3D" id="2.70.150.10">
    <property type="entry name" value="Calcium-transporting ATPase, cytoplasmic transduction domain A"/>
    <property type="match status" value="1"/>
</dbReference>
<keyword evidence="13 16" id="KW-1133">Transmembrane helix</keyword>
<keyword evidence="5" id="KW-0109">Calcium transport</keyword>
<dbReference type="InterPro" id="IPR008250">
    <property type="entry name" value="ATPase_P-typ_transduc_dom_A_sf"/>
</dbReference>
<comment type="subcellular location">
    <subcellularLocation>
        <location evidence="1">Sarcoplasmic reticulum membrane</location>
        <topology evidence="1">Multi-pass membrane protein</topology>
    </subcellularLocation>
</comment>
<sequence>MEHAWSYKPEQVLHFFRVREERGLSHQQVQEHRAIYGANVIPKEEATPLWKLILEQFKDRLVIILLGAAFISFLLAVFEDAEDRLSAFFEPLVILLILVANATVGVIQETNAEKAIEALKEYEAEHATVLREGHLISVPAADLVPGDIIEVSVGERVPADCRIIRLLSSILLVDQSIITGESLSVSKSVAEISDQDAVIQDKHCMLFSGTDISRGKCRALVVKTGSGTEIGKIRRHLSQTEQVSTPLKRKLDEFSEFLSKVILVICILIWVVNIGNFKAHGNFLRGALYYFKIAVALAVAAIPEGLPAVVTTCLALGTRKMANRNAIIRSLPSVETLGCTSVICTDKTGTLTTNQMSVERVVVFDSIGPNGVVFNDLEVSGATYSPEGLFKKLTGRETLSSRYRNGEVVESQAVVMKDPAETYSQVAELACISTLCNDSSLFYNEERQIYEKLGEPTEVALTVLAEKVGVPDATLNSRRHLCPPEEKASFCREYWLKRYEKIATLEFTRDRKSMSVFVRDNMKNGKQVLFVKGAPESIFERCSFIRLGNGKVATMTPELREQLNRLVVKLSTGVHSLRCLALAIREEIDTREDFNFIDTSTFSQVESEMTLVGIVGMLDPPRPEVHDAIHKCKIAGIRVVVITGDNKATAETICRRVGIFDEYEDLDGKSFTGREFDGLLEDQKRHAVLEASLFSRTEPIHKQKLVDLLKSFDEVVAMTGDGVNDAPALKKADIGIAMGSGTAVAKGAADMVLEDDNFATIVAAVEEGRAIYNNMKQFIRYLISSNIGEVVCIFTAAFLGIPEALIPVQLLWVNLVTDGLPATALSFNAPEKDIMLQAPRKSNESIVDGWLFMRYVLVGTYVGVGTVAGFIWWYLYYSGGPQMTWSELLNFESCVPSPTRSWSCEVFQRREASTIALSILVTIEMLNALNSLSENQSIFVMSPFSNPILIFSIILSFALHFLILYVPFFQKIFSVAPLNFEEWMAVVWLSFPVILLDEMLKFVSRKLIQGSIRKRRV</sequence>
<dbReference type="FunFam" id="3.40.1110.10:FF:000003">
    <property type="entry name" value="Calcium-transporting ATPase"/>
    <property type="match status" value="1"/>
</dbReference>
<name>A0AAV9I4E3_9RHOD</name>
<dbReference type="Pfam" id="PF13246">
    <property type="entry name" value="Cation_ATPase"/>
    <property type="match status" value="1"/>
</dbReference>
<keyword evidence="7" id="KW-0547">Nucleotide-binding</keyword>
<feature type="transmembrane region" description="Helical" evidence="16">
    <location>
        <begin position="84"/>
        <end position="107"/>
    </location>
</feature>
<evidence type="ECO:0000313" key="19">
    <source>
        <dbReference type="Proteomes" id="UP001300502"/>
    </source>
</evidence>
<evidence type="ECO:0000256" key="12">
    <source>
        <dbReference type="ARBA" id="ARBA00022967"/>
    </source>
</evidence>
<dbReference type="InterPro" id="IPR023298">
    <property type="entry name" value="ATPase_P-typ_TM_dom_sf"/>
</dbReference>
<keyword evidence="4" id="KW-0597">Phosphoprotein</keyword>
<evidence type="ECO:0000256" key="14">
    <source>
        <dbReference type="ARBA" id="ARBA00023065"/>
    </source>
</evidence>
<organism evidence="18 19">
    <name type="scientific">Galdieria yellowstonensis</name>
    <dbReference type="NCBI Taxonomy" id="3028027"/>
    <lineage>
        <taxon>Eukaryota</taxon>
        <taxon>Rhodophyta</taxon>
        <taxon>Bangiophyceae</taxon>
        <taxon>Galdieriales</taxon>
        <taxon>Galdieriaceae</taxon>
        <taxon>Galdieria</taxon>
    </lineage>
</organism>
<dbReference type="SFLD" id="SFLDS00003">
    <property type="entry name" value="Haloacid_Dehalogenase"/>
    <property type="match status" value="1"/>
</dbReference>
<feature type="transmembrane region" description="Helical" evidence="16">
    <location>
        <begin position="944"/>
        <end position="965"/>
    </location>
</feature>
<dbReference type="Pfam" id="PF00690">
    <property type="entry name" value="Cation_ATPase_N"/>
    <property type="match status" value="1"/>
</dbReference>
<dbReference type="SUPFAM" id="SSF81653">
    <property type="entry name" value="Calcium ATPase, transduction domain A"/>
    <property type="match status" value="1"/>
</dbReference>
<dbReference type="InterPro" id="IPR004014">
    <property type="entry name" value="ATPase_P-typ_cation-transptr_N"/>
</dbReference>
<feature type="transmembrane region" description="Helical" evidence="16">
    <location>
        <begin position="61"/>
        <end position="78"/>
    </location>
</feature>
<dbReference type="InterPro" id="IPR023299">
    <property type="entry name" value="ATPase_P-typ_cyto_dom_N"/>
</dbReference>